<keyword evidence="9 10" id="KW-0066">ATP synthesis</keyword>
<evidence type="ECO:0000256" key="7">
    <source>
        <dbReference type="ARBA" id="ARBA00023136"/>
    </source>
</evidence>
<evidence type="ECO:0000256" key="6">
    <source>
        <dbReference type="ARBA" id="ARBA00023065"/>
    </source>
</evidence>
<keyword evidence="10" id="KW-1003">Cell membrane</keyword>
<organism evidence="11 12">
    <name type="scientific">Candidatus Yonathbacteria bacterium RIFCSPHIGHO2_02_FULL_44_14</name>
    <dbReference type="NCBI Taxonomy" id="1802724"/>
    <lineage>
        <taxon>Bacteria</taxon>
        <taxon>Candidatus Yonathiibacteriota</taxon>
    </lineage>
</organism>
<dbReference type="PANTHER" id="PTHR11693:SF22">
    <property type="entry name" value="ATP SYNTHASE SUBUNIT GAMMA, MITOCHONDRIAL"/>
    <property type="match status" value="1"/>
</dbReference>
<dbReference type="Gene3D" id="1.10.287.80">
    <property type="entry name" value="ATP synthase, gamma subunit, helix hairpin domain"/>
    <property type="match status" value="2"/>
</dbReference>
<dbReference type="CDD" id="cd12151">
    <property type="entry name" value="F1-ATPase_gamma"/>
    <property type="match status" value="1"/>
</dbReference>
<dbReference type="Pfam" id="PF00231">
    <property type="entry name" value="ATP-synt"/>
    <property type="match status" value="1"/>
</dbReference>
<keyword evidence="4 10" id="KW-0813">Transport</keyword>
<dbReference type="Gene3D" id="3.40.1380.10">
    <property type="match status" value="1"/>
</dbReference>
<keyword evidence="5 10" id="KW-0375">Hydrogen ion transport</keyword>
<evidence type="ECO:0000256" key="5">
    <source>
        <dbReference type="ARBA" id="ARBA00022781"/>
    </source>
</evidence>
<evidence type="ECO:0000256" key="4">
    <source>
        <dbReference type="ARBA" id="ARBA00022448"/>
    </source>
</evidence>
<comment type="subunit">
    <text evidence="10">F-type ATPases have 2 components, CF(1) - the catalytic core - and CF(0) - the membrane proton channel. CF(1) has five subunits: alpha(3), beta(3), gamma(1), delta(1), epsilon(1). CF(0) has three main subunits: a, b and c.</text>
</comment>
<evidence type="ECO:0000256" key="1">
    <source>
        <dbReference type="ARBA" id="ARBA00003456"/>
    </source>
</evidence>
<dbReference type="InterPro" id="IPR000131">
    <property type="entry name" value="ATP_synth_F1_gsu"/>
</dbReference>
<dbReference type="GO" id="GO:0046933">
    <property type="term" value="F:proton-transporting ATP synthase activity, rotational mechanism"/>
    <property type="evidence" value="ECO:0007669"/>
    <property type="project" value="UniProtKB-UniRule"/>
</dbReference>
<dbReference type="PANTHER" id="PTHR11693">
    <property type="entry name" value="ATP SYNTHASE GAMMA CHAIN"/>
    <property type="match status" value="1"/>
</dbReference>
<comment type="caution">
    <text evidence="11">The sequence shown here is derived from an EMBL/GenBank/DDBJ whole genome shotgun (WGS) entry which is preliminary data.</text>
</comment>
<evidence type="ECO:0000313" key="12">
    <source>
        <dbReference type="Proteomes" id="UP000179118"/>
    </source>
</evidence>
<keyword evidence="6 10" id="KW-0406">Ion transport</keyword>
<dbReference type="EMBL" id="MHUT01000009">
    <property type="protein sequence ID" value="OHA81344.1"/>
    <property type="molecule type" value="Genomic_DNA"/>
</dbReference>
<evidence type="ECO:0000256" key="9">
    <source>
        <dbReference type="ARBA" id="ARBA00023310"/>
    </source>
</evidence>
<dbReference type="GO" id="GO:0045259">
    <property type="term" value="C:proton-transporting ATP synthase complex"/>
    <property type="evidence" value="ECO:0007669"/>
    <property type="project" value="UniProtKB-KW"/>
</dbReference>
<evidence type="ECO:0000256" key="10">
    <source>
        <dbReference type="HAMAP-Rule" id="MF_00815"/>
    </source>
</evidence>
<keyword evidence="8 10" id="KW-0139">CF(1)</keyword>
<accession>A0A1G2S895</accession>
<reference evidence="11 12" key="1">
    <citation type="journal article" date="2016" name="Nat. Commun.">
        <title>Thousands of microbial genomes shed light on interconnected biogeochemical processes in an aquifer system.</title>
        <authorList>
            <person name="Anantharaman K."/>
            <person name="Brown C.T."/>
            <person name="Hug L.A."/>
            <person name="Sharon I."/>
            <person name="Castelle C.J."/>
            <person name="Probst A.J."/>
            <person name="Thomas B.C."/>
            <person name="Singh A."/>
            <person name="Wilkins M.J."/>
            <person name="Karaoz U."/>
            <person name="Brodie E.L."/>
            <person name="Williams K.H."/>
            <person name="Hubbard S.S."/>
            <person name="Banfield J.F."/>
        </authorList>
    </citation>
    <scope>NUCLEOTIDE SEQUENCE [LARGE SCALE GENOMIC DNA]</scope>
</reference>
<evidence type="ECO:0000313" key="11">
    <source>
        <dbReference type="EMBL" id="OHA81344.1"/>
    </source>
</evidence>
<keyword evidence="7 10" id="KW-0472">Membrane</keyword>
<comment type="function">
    <text evidence="1 10">Produces ATP from ADP in the presence of a proton gradient across the membrane. The gamma chain is believed to be important in regulating ATPase activity and the flow of protons through the CF(0) complex.</text>
</comment>
<dbReference type="GO" id="GO:0005524">
    <property type="term" value="F:ATP binding"/>
    <property type="evidence" value="ECO:0007669"/>
    <property type="project" value="UniProtKB-UniRule"/>
</dbReference>
<dbReference type="HAMAP" id="MF_00815">
    <property type="entry name" value="ATP_synth_gamma_bact"/>
    <property type="match status" value="1"/>
</dbReference>
<dbReference type="GO" id="GO:0005886">
    <property type="term" value="C:plasma membrane"/>
    <property type="evidence" value="ECO:0007669"/>
    <property type="project" value="UniProtKB-SubCell"/>
</dbReference>
<dbReference type="SUPFAM" id="SSF52943">
    <property type="entry name" value="ATP synthase (F1-ATPase), gamma subunit"/>
    <property type="match status" value="1"/>
</dbReference>
<protein>
    <recommendedName>
        <fullName evidence="10">ATP synthase gamma chain</fullName>
    </recommendedName>
    <alternativeName>
        <fullName evidence="10">ATP synthase F1 sector gamma subunit</fullName>
    </alternativeName>
    <alternativeName>
        <fullName evidence="10">F-ATPase gamma subunit</fullName>
    </alternativeName>
</protein>
<evidence type="ECO:0000256" key="8">
    <source>
        <dbReference type="ARBA" id="ARBA00023196"/>
    </source>
</evidence>
<evidence type="ECO:0000256" key="2">
    <source>
        <dbReference type="ARBA" id="ARBA00004170"/>
    </source>
</evidence>
<dbReference type="PRINTS" id="PR00126">
    <property type="entry name" value="ATPASEGAMMA"/>
</dbReference>
<comment type="similarity">
    <text evidence="3 10">Belongs to the ATPase gamma chain family.</text>
</comment>
<dbReference type="AlphaFoldDB" id="A0A1G2S895"/>
<evidence type="ECO:0000256" key="3">
    <source>
        <dbReference type="ARBA" id="ARBA00007681"/>
    </source>
</evidence>
<sequence>MSSLRSIKGKIRSVQKTHQVTKAMEAVSGVKMRKSQIAALMARPYSFAAFRILSRITRSVDIAHHPLVLVRPVNRVLLVVVTSDKGLAGGLNSGATKCALATLADRMVSRENTGVLAIGRKGEEFFSRRGYLLEKHIQTMKDESAISDFNGVVSLITDLFTNGKYDECVLVYTNFRSTFEQEPVSRILLPFSVEGLSTMIKGIVPERGAFAEANANIENDARGADYLFEPSPEVVFETLLPRLMSIQLHHAFLEAKASEHSARMVAMRNASDKASEVTFSLTREYNKARQSAITREMSEIIGGIEAMK</sequence>
<gene>
    <name evidence="10" type="primary">atpG</name>
    <name evidence="11" type="ORF">A3D51_02070</name>
</gene>
<dbReference type="GO" id="GO:0042777">
    <property type="term" value="P:proton motive force-driven plasma membrane ATP synthesis"/>
    <property type="evidence" value="ECO:0007669"/>
    <property type="project" value="UniProtKB-UniRule"/>
</dbReference>
<comment type="subcellular location">
    <subcellularLocation>
        <location evidence="10">Cell membrane</location>
        <topology evidence="10">Peripheral membrane protein</topology>
    </subcellularLocation>
    <subcellularLocation>
        <location evidence="2">Membrane</location>
        <topology evidence="2">Peripheral membrane protein</topology>
    </subcellularLocation>
</comment>
<proteinExistence type="inferred from homology"/>
<name>A0A1G2S895_9BACT</name>
<dbReference type="Proteomes" id="UP000179118">
    <property type="component" value="Unassembled WGS sequence"/>
</dbReference>
<dbReference type="InterPro" id="IPR035968">
    <property type="entry name" value="ATP_synth_F1_ATPase_gsu"/>
</dbReference>
<dbReference type="NCBIfam" id="TIGR01146">
    <property type="entry name" value="ATPsyn_F1gamma"/>
    <property type="match status" value="1"/>
</dbReference>